<feature type="transmembrane region" description="Helical" evidence="1">
    <location>
        <begin position="6"/>
        <end position="22"/>
    </location>
</feature>
<dbReference type="AlphaFoldDB" id="A0A7D4TZR4"/>
<evidence type="ECO:0000313" key="3">
    <source>
        <dbReference type="Proteomes" id="UP000505355"/>
    </source>
</evidence>
<dbReference type="Proteomes" id="UP000505355">
    <property type="component" value="Chromosome"/>
</dbReference>
<keyword evidence="1" id="KW-0812">Transmembrane</keyword>
<sequence length="123" mass="14504">MEKENLFIRVVLFFNVASYAMVKNSPFNYLVSYQQKSVGMAFVFLFEFVVAYFCVIVRLQSTFFIFKLLFLSLIAYHALASFIFSRQIERMASNYPMYYNKAASFIFAILMLFGLVGFVFIWF</sequence>
<protein>
    <submittedName>
        <fullName evidence="2">Uncharacterized protein</fullName>
    </submittedName>
</protein>
<reference evidence="2 3" key="1">
    <citation type="submission" date="2020-05" db="EMBL/GenBank/DDBJ databases">
        <title>Mucilaginibacter mali sp. nov.</title>
        <authorList>
            <person name="Kim H.S."/>
            <person name="Lee K.C."/>
            <person name="Suh M.K."/>
            <person name="Kim J.-S."/>
            <person name="Han K.-I."/>
            <person name="Eom M.K."/>
            <person name="Shin Y.K."/>
            <person name="Lee J.-S."/>
        </authorList>
    </citation>
    <scope>NUCLEOTIDE SEQUENCE [LARGE SCALE GENOMIC DNA]</scope>
    <source>
        <strain evidence="2 3">G2-14</strain>
    </source>
</reference>
<dbReference type="RefSeq" id="WP_173417107.1">
    <property type="nucleotide sequence ID" value="NZ_CP054139.1"/>
</dbReference>
<evidence type="ECO:0000313" key="2">
    <source>
        <dbReference type="EMBL" id="QKJ32457.1"/>
    </source>
</evidence>
<keyword evidence="1" id="KW-1133">Transmembrane helix</keyword>
<proteinExistence type="predicted"/>
<gene>
    <name evidence="2" type="ORF">HQ865_22725</name>
</gene>
<keyword evidence="1" id="KW-0472">Membrane</keyword>
<evidence type="ECO:0000256" key="1">
    <source>
        <dbReference type="SAM" id="Phobius"/>
    </source>
</evidence>
<dbReference type="EMBL" id="CP054139">
    <property type="protein sequence ID" value="QKJ32457.1"/>
    <property type="molecule type" value="Genomic_DNA"/>
</dbReference>
<feature type="transmembrane region" description="Helical" evidence="1">
    <location>
        <begin position="38"/>
        <end position="58"/>
    </location>
</feature>
<feature type="transmembrane region" description="Helical" evidence="1">
    <location>
        <begin position="105"/>
        <end position="122"/>
    </location>
</feature>
<accession>A0A7D4TZR4</accession>
<keyword evidence="3" id="KW-1185">Reference proteome</keyword>
<feature type="transmembrane region" description="Helical" evidence="1">
    <location>
        <begin position="64"/>
        <end position="84"/>
    </location>
</feature>
<dbReference type="KEGG" id="mmab:HQ865_22725"/>
<organism evidence="2 3">
    <name type="scientific">Mucilaginibacter mali</name>
    <dbReference type="NCBI Taxonomy" id="2740462"/>
    <lineage>
        <taxon>Bacteria</taxon>
        <taxon>Pseudomonadati</taxon>
        <taxon>Bacteroidota</taxon>
        <taxon>Sphingobacteriia</taxon>
        <taxon>Sphingobacteriales</taxon>
        <taxon>Sphingobacteriaceae</taxon>
        <taxon>Mucilaginibacter</taxon>
    </lineage>
</organism>
<name>A0A7D4TZR4_9SPHI</name>